<dbReference type="EMBL" id="ANHZ02000004">
    <property type="protein sequence ID" value="EME37399.1"/>
    <property type="molecule type" value="Genomic_DNA"/>
</dbReference>
<comment type="caution">
    <text evidence="2">The sequence shown here is derived from an EMBL/GenBank/DDBJ whole genome shotgun (WGS) entry which is preliminary data.</text>
</comment>
<evidence type="ECO:0000313" key="2">
    <source>
        <dbReference type="EMBL" id="EME37399.1"/>
    </source>
</evidence>
<dbReference type="Proteomes" id="UP000009877">
    <property type="component" value="Unassembled WGS sequence"/>
</dbReference>
<organism evidence="2 3">
    <name type="scientific">Kocuria palustris PEL</name>
    <dbReference type="NCBI Taxonomy" id="1236550"/>
    <lineage>
        <taxon>Bacteria</taxon>
        <taxon>Bacillati</taxon>
        <taxon>Actinomycetota</taxon>
        <taxon>Actinomycetes</taxon>
        <taxon>Micrococcales</taxon>
        <taxon>Micrococcaceae</taxon>
        <taxon>Kocuria</taxon>
    </lineage>
</organism>
<dbReference type="GeneID" id="93315863"/>
<keyword evidence="1" id="KW-0472">Membrane</keyword>
<dbReference type="AlphaFoldDB" id="M2YFV9"/>
<protein>
    <submittedName>
        <fullName evidence="2">Uncharacterized protein</fullName>
    </submittedName>
</protein>
<dbReference type="RefSeq" id="WP_006213916.1">
    <property type="nucleotide sequence ID" value="NZ_ANHZ02000004.1"/>
</dbReference>
<sequence length="66" mass="7065">MQLMVPFQIVLIVLAVIVIVVGAVISDPLLMLLGALMAAMAITGLGMALRMRRRHSGQAPQRPTRG</sequence>
<proteinExistence type="predicted"/>
<accession>M2YFV9</accession>
<evidence type="ECO:0000313" key="3">
    <source>
        <dbReference type="Proteomes" id="UP000009877"/>
    </source>
</evidence>
<gene>
    <name evidence="2" type="ORF">C884_01907</name>
</gene>
<keyword evidence="3" id="KW-1185">Reference proteome</keyword>
<name>M2YFV9_9MICC</name>
<reference evidence="2 3" key="1">
    <citation type="journal article" date="2014" name="Genome Announc.">
        <title>Draft Genome Sequence of Kocuria palustris PEL.</title>
        <authorList>
            <person name="Sharma G."/>
            <person name="Khatri I."/>
            <person name="Subramanian S."/>
        </authorList>
    </citation>
    <scope>NUCLEOTIDE SEQUENCE [LARGE SCALE GENOMIC DNA]</scope>
    <source>
        <strain evidence="2 3">PEL</strain>
    </source>
</reference>
<feature type="transmembrane region" description="Helical" evidence="1">
    <location>
        <begin position="7"/>
        <end position="25"/>
    </location>
</feature>
<feature type="transmembrane region" description="Helical" evidence="1">
    <location>
        <begin position="31"/>
        <end position="49"/>
    </location>
</feature>
<keyword evidence="1" id="KW-0812">Transmembrane</keyword>
<keyword evidence="1" id="KW-1133">Transmembrane helix</keyword>
<evidence type="ECO:0000256" key="1">
    <source>
        <dbReference type="SAM" id="Phobius"/>
    </source>
</evidence>